<evidence type="ECO:0000313" key="2">
    <source>
        <dbReference type="Proteomes" id="UP000061348"/>
    </source>
</evidence>
<dbReference type="EMBL" id="LCYA01000127">
    <property type="protein sequence ID" value="KWV85657.1"/>
    <property type="molecule type" value="Genomic_DNA"/>
</dbReference>
<gene>
    <name evidence="1" type="ORF">PFLmoz3_04706</name>
</gene>
<dbReference type="PATRIC" id="fig|294.194.peg.5219"/>
<name>A0A109LD78_PSEFL</name>
<evidence type="ECO:0000313" key="1">
    <source>
        <dbReference type="EMBL" id="KWV85657.1"/>
    </source>
</evidence>
<reference evidence="1 2" key="1">
    <citation type="submission" date="2015-05" db="EMBL/GenBank/DDBJ databases">
        <title>A genomic and transcriptomic approach to investigate the blue pigment phenotype in Pseudomonas fluorescens.</title>
        <authorList>
            <person name="Andreani N.A."/>
            <person name="Cardazzo B."/>
        </authorList>
    </citation>
    <scope>NUCLEOTIDE SEQUENCE [LARGE SCALE GENOMIC DNA]</scope>
    <source>
        <strain evidence="1 2">Ps_22</strain>
    </source>
</reference>
<dbReference type="Proteomes" id="UP000061348">
    <property type="component" value="Unassembled WGS sequence"/>
</dbReference>
<proteinExistence type="predicted"/>
<sequence>MTNCNPVIACAPSTVTVPAEPWNTAKLFGVQAVLNAPLTPVHWLPPALQVPLPPSMVPLPVVWLPSQNCTLVLPLTSRLTWLPMAVCRSRSLAGMFTGRLPSSRPLLVRPPV</sequence>
<organism evidence="1 2">
    <name type="scientific">Pseudomonas fluorescens</name>
    <dbReference type="NCBI Taxonomy" id="294"/>
    <lineage>
        <taxon>Bacteria</taxon>
        <taxon>Pseudomonadati</taxon>
        <taxon>Pseudomonadota</taxon>
        <taxon>Gammaproteobacteria</taxon>
        <taxon>Pseudomonadales</taxon>
        <taxon>Pseudomonadaceae</taxon>
        <taxon>Pseudomonas</taxon>
    </lineage>
</organism>
<comment type="caution">
    <text evidence="1">The sequence shown here is derived from an EMBL/GenBank/DDBJ whole genome shotgun (WGS) entry which is preliminary data.</text>
</comment>
<accession>A0A109LD78</accession>
<dbReference type="AlphaFoldDB" id="A0A109LD78"/>
<protein>
    <submittedName>
        <fullName evidence="1">Uncharacterized protein</fullName>
    </submittedName>
</protein>